<proteinExistence type="predicted"/>
<accession>A0A5M9JUU4</accession>
<keyword evidence="3" id="KW-1185">Reference proteome</keyword>
<feature type="compositionally biased region" description="Basic and acidic residues" evidence="1">
    <location>
        <begin position="211"/>
        <end position="244"/>
    </location>
</feature>
<feature type="compositionally biased region" description="Basic and acidic residues" evidence="1">
    <location>
        <begin position="183"/>
        <end position="200"/>
    </location>
</feature>
<evidence type="ECO:0000256" key="1">
    <source>
        <dbReference type="SAM" id="MobiDB-lite"/>
    </source>
</evidence>
<organism evidence="2 3">
    <name type="scientific">Monilinia fructicola</name>
    <name type="common">Brown rot fungus</name>
    <name type="synonym">Ciboria fructicola</name>
    <dbReference type="NCBI Taxonomy" id="38448"/>
    <lineage>
        <taxon>Eukaryota</taxon>
        <taxon>Fungi</taxon>
        <taxon>Dikarya</taxon>
        <taxon>Ascomycota</taxon>
        <taxon>Pezizomycotina</taxon>
        <taxon>Leotiomycetes</taxon>
        <taxon>Helotiales</taxon>
        <taxon>Sclerotiniaceae</taxon>
        <taxon>Monilinia</taxon>
    </lineage>
</organism>
<dbReference type="AlphaFoldDB" id="A0A5M9JUU4"/>
<dbReference type="VEuPathDB" id="FungiDB:MFRU_063g00250"/>
<gene>
    <name evidence="2" type="ORF">EYC84_000014</name>
</gene>
<evidence type="ECO:0000313" key="3">
    <source>
        <dbReference type="Proteomes" id="UP000322873"/>
    </source>
</evidence>
<feature type="region of interest" description="Disordered" evidence="1">
    <location>
        <begin position="53"/>
        <end position="244"/>
    </location>
</feature>
<feature type="compositionally biased region" description="Polar residues" evidence="1">
    <location>
        <begin position="53"/>
        <end position="64"/>
    </location>
</feature>
<evidence type="ECO:0000313" key="2">
    <source>
        <dbReference type="EMBL" id="KAA8570615.1"/>
    </source>
</evidence>
<reference evidence="2 3" key="1">
    <citation type="submission" date="2019-06" db="EMBL/GenBank/DDBJ databases">
        <title>Genome Sequence of the Brown Rot Fungal Pathogen Monilinia fructicola.</title>
        <authorList>
            <person name="De Miccolis Angelini R.M."/>
            <person name="Landi L."/>
            <person name="Abate D."/>
            <person name="Pollastro S."/>
            <person name="Romanazzi G."/>
            <person name="Faretra F."/>
        </authorList>
    </citation>
    <scope>NUCLEOTIDE SEQUENCE [LARGE SCALE GENOMIC DNA]</scope>
    <source>
        <strain evidence="2 3">Mfrc123</strain>
    </source>
</reference>
<sequence>MRSTRRSASQSKDKEITESQQVSVSFPACTPLKSPSPLVVTDPFLTSSIEVKQETNENGTSKGNMASWKVQKVKQEYDSEGGKDESETVFKDLPEPEGKSEEKLRKSKKNDGDEVNNLDDKTRIEEIKNANDEGEEDRGRSSKNSPLRRKLTKSDGQSSPAPIRAPAREFRQGTRSSARQKKRLEDANEEKKRQEAEKGKNGGSDEDDEKFDIKEKPAPKKSNEDAKKGKARAKFDDSAKKAKQ</sequence>
<comment type="caution">
    <text evidence="2">The sequence shown here is derived from an EMBL/GenBank/DDBJ whole genome shotgun (WGS) entry which is preliminary data.</text>
</comment>
<dbReference type="Proteomes" id="UP000322873">
    <property type="component" value="Unassembled WGS sequence"/>
</dbReference>
<dbReference type="EMBL" id="VICG01000006">
    <property type="protein sequence ID" value="KAA8570615.1"/>
    <property type="molecule type" value="Genomic_DNA"/>
</dbReference>
<name>A0A5M9JUU4_MONFR</name>
<feature type="region of interest" description="Disordered" evidence="1">
    <location>
        <begin position="1"/>
        <end position="39"/>
    </location>
</feature>
<feature type="compositionally biased region" description="Basic and acidic residues" evidence="1">
    <location>
        <begin position="73"/>
        <end position="131"/>
    </location>
</feature>
<feature type="compositionally biased region" description="Polar residues" evidence="1">
    <location>
        <begin position="1"/>
        <end position="10"/>
    </location>
</feature>
<protein>
    <submittedName>
        <fullName evidence="2">Uncharacterized protein</fullName>
    </submittedName>
</protein>